<dbReference type="InterPro" id="IPR001523">
    <property type="entry name" value="Paired_dom"/>
</dbReference>
<keyword evidence="2" id="KW-0217">Developmental protein</keyword>
<feature type="compositionally biased region" description="Polar residues" evidence="8">
    <location>
        <begin position="415"/>
        <end position="426"/>
    </location>
</feature>
<organism evidence="10 11">
    <name type="scientific">Potamilus streckersoni</name>
    <dbReference type="NCBI Taxonomy" id="2493646"/>
    <lineage>
        <taxon>Eukaryota</taxon>
        <taxon>Metazoa</taxon>
        <taxon>Spiralia</taxon>
        <taxon>Lophotrochozoa</taxon>
        <taxon>Mollusca</taxon>
        <taxon>Bivalvia</taxon>
        <taxon>Autobranchia</taxon>
        <taxon>Heteroconchia</taxon>
        <taxon>Palaeoheterodonta</taxon>
        <taxon>Unionida</taxon>
        <taxon>Unionoidea</taxon>
        <taxon>Unionidae</taxon>
        <taxon>Ambleminae</taxon>
        <taxon>Lampsilini</taxon>
        <taxon>Potamilus</taxon>
    </lineage>
</organism>
<feature type="compositionally biased region" description="Polar residues" evidence="8">
    <location>
        <begin position="549"/>
        <end position="567"/>
    </location>
</feature>
<comment type="caution">
    <text evidence="10">The sequence shown here is derived from an EMBL/GenBank/DDBJ whole genome shotgun (WGS) entry which is preliminary data.</text>
</comment>
<evidence type="ECO:0000256" key="4">
    <source>
        <dbReference type="ARBA" id="ARBA00023015"/>
    </source>
</evidence>
<feature type="region of interest" description="Disordered" evidence="8">
    <location>
        <begin position="546"/>
        <end position="567"/>
    </location>
</feature>
<evidence type="ECO:0000256" key="2">
    <source>
        <dbReference type="ARBA" id="ARBA00022473"/>
    </source>
</evidence>
<evidence type="ECO:0000256" key="1">
    <source>
        <dbReference type="ARBA" id="ARBA00004123"/>
    </source>
</evidence>
<gene>
    <name evidence="10" type="ORF">CHS0354_003016</name>
</gene>
<reference evidence="10" key="2">
    <citation type="journal article" date="2021" name="Genome Biol. Evol.">
        <title>Developing a high-quality reference genome for a parasitic bivalve with doubly uniparental inheritance (Bivalvia: Unionida).</title>
        <authorList>
            <person name="Smith C.H."/>
        </authorList>
    </citation>
    <scope>NUCLEOTIDE SEQUENCE</scope>
    <source>
        <strain evidence="10">CHS0354</strain>
        <tissue evidence="10">Mantle</tissue>
    </source>
</reference>
<evidence type="ECO:0000256" key="6">
    <source>
        <dbReference type="ARBA" id="ARBA00023163"/>
    </source>
</evidence>
<keyword evidence="7" id="KW-0539">Nucleus</keyword>
<dbReference type="GO" id="GO:0000978">
    <property type="term" value="F:RNA polymerase II cis-regulatory region sequence-specific DNA binding"/>
    <property type="evidence" value="ECO:0007669"/>
    <property type="project" value="TreeGrafter"/>
</dbReference>
<keyword evidence="4" id="KW-0805">Transcription regulation</keyword>
<evidence type="ECO:0000256" key="7">
    <source>
        <dbReference type="ARBA" id="ARBA00023242"/>
    </source>
</evidence>
<dbReference type="PROSITE" id="PS00034">
    <property type="entry name" value="PAIRED_1"/>
    <property type="match status" value="1"/>
</dbReference>
<evidence type="ECO:0000313" key="11">
    <source>
        <dbReference type="Proteomes" id="UP001195483"/>
    </source>
</evidence>
<keyword evidence="5" id="KW-0238">DNA-binding</keyword>
<dbReference type="InterPro" id="IPR036388">
    <property type="entry name" value="WH-like_DNA-bd_sf"/>
</dbReference>
<dbReference type="Pfam" id="PF00292">
    <property type="entry name" value="PAX"/>
    <property type="match status" value="1"/>
</dbReference>
<dbReference type="FunFam" id="1.10.10.10:FF:000003">
    <property type="entry name" value="Paired box protein Pax-6"/>
    <property type="match status" value="1"/>
</dbReference>
<dbReference type="InterPro" id="IPR043565">
    <property type="entry name" value="PAX_fam"/>
</dbReference>
<dbReference type="InterPro" id="IPR043182">
    <property type="entry name" value="PAIRED_DNA-bd_dom"/>
</dbReference>
<dbReference type="InterPro" id="IPR009057">
    <property type="entry name" value="Homeodomain-like_sf"/>
</dbReference>
<dbReference type="PROSITE" id="PS51057">
    <property type="entry name" value="PAIRED_2"/>
    <property type="match status" value="1"/>
</dbReference>
<keyword evidence="3" id="KW-0563">Paired box</keyword>
<dbReference type="FunFam" id="1.10.10.10:FF:000013">
    <property type="entry name" value="Paired box 8 isoform 1"/>
    <property type="match status" value="1"/>
</dbReference>
<evidence type="ECO:0000256" key="8">
    <source>
        <dbReference type="SAM" id="MobiDB-lite"/>
    </source>
</evidence>
<dbReference type="AlphaFoldDB" id="A0AAE0SBI7"/>
<feature type="region of interest" description="Disordered" evidence="8">
    <location>
        <begin position="325"/>
        <end position="426"/>
    </location>
</feature>
<evidence type="ECO:0000256" key="3">
    <source>
        <dbReference type="ARBA" id="ARBA00022724"/>
    </source>
</evidence>
<feature type="compositionally biased region" description="Polar residues" evidence="8">
    <location>
        <begin position="325"/>
        <end position="350"/>
    </location>
</feature>
<proteinExistence type="predicted"/>
<accession>A0AAE0SBI7</accession>
<dbReference type="SMART" id="SM00351">
    <property type="entry name" value="PAX"/>
    <property type="match status" value="1"/>
</dbReference>
<dbReference type="CDD" id="cd00131">
    <property type="entry name" value="PAX"/>
    <property type="match status" value="1"/>
</dbReference>
<evidence type="ECO:0000259" key="9">
    <source>
        <dbReference type="PROSITE" id="PS51057"/>
    </source>
</evidence>
<sequence length="567" mass="60499">MVATTSEESQITNILQSIPEMQLHQAHITGHQILVQAAAEITGPNSPTSKTGVSKGHGGVNQLGGVFVNGRPLPDVVRTRIVELAHQGVRPCDISRQLRVSHGCVSKILGRYYETGSIKPGVIGGSKPKVATPTVVEAITRYKQENPTMFAWEIRDRLLSEGVCSSDNVPSVSSINRIVRNRAADRAKKYDSGNQSDEGSPVSNTSPNGDVLQRQGTYSISGILGIPPQGTPSLTAEPTSGKRKHDSAVTNGHDPDMKADVVNANNNNMELWYGRPAKTSRTDNGLTDPSQTAVIMNNGQIYTHAVPTYASFVTTTTATDIKQEYTSSPSHINNDSADGNSASGSYSPNIGPTLAPLNPVPVDVKSEDARHQGRQESQNTEYEATTNNSNNSTNTNYNSNNNTNNNNRNPSPSSKPGTPSNVNTSRNLTELTPVQPVQATPLSQTQTFTPLPSFPAQFSSHASTTYASTYPSQAAVGSISSPIVLPQVTSAYNISTMPCSTGDYYTSQIPYSQYNNPYSDSSWTAVRYGASGIINTPYYYSHGVPGRTDASNSQPTNAATAASPSKS</sequence>
<protein>
    <recommendedName>
        <fullName evidence="9">Paired domain-containing protein</fullName>
    </recommendedName>
</protein>
<reference evidence="10" key="3">
    <citation type="submission" date="2023-05" db="EMBL/GenBank/DDBJ databases">
        <authorList>
            <person name="Smith C.H."/>
        </authorList>
    </citation>
    <scope>NUCLEOTIDE SEQUENCE</scope>
    <source>
        <strain evidence="10">CHS0354</strain>
        <tissue evidence="10">Mantle</tissue>
    </source>
</reference>
<dbReference type="Proteomes" id="UP001195483">
    <property type="component" value="Unassembled WGS sequence"/>
</dbReference>
<dbReference type="PRINTS" id="PR00027">
    <property type="entry name" value="PAIREDBOX"/>
</dbReference>
<feature type="region of interest" description="Disordered" evidence="8">
    <location>
        <begin position="184"/>
        <end position="261"/>
    </location>
</feature>
<feature type="compositionally biased region" description="Polar residues" evidence="8">
    <location>
        <begin position="192"/>
        <end position="220"/>
    </location>
</feature>
<feature type="domain" description="Paired" evidence="9">
    <location>
        <begin position="56"/>
        <end position="182"/>
    </location>
</feature>
<feature type="compositionally biased region" description="Low complexity" evidence="8">
    <location>
        <begin position="379"/>
        <end position="414"/>
    </location>
</feature>
<dbReference type="SUPFAM" id="SSF46689">
    <property type="entry name" value="Homeodomain-like"/>
    <property type="match status" value="1"/>
</dbReference>
<reference evidence="10" key="1">
    <citation type="journal article" date="2021" name="Genome Biol. Evol.">
        <title>A High-Quality Reference Genome for a Parasitic Bivalve with Doubly Uniparental Inheritance (Bivalvia: Unionida).</title>
        <authorList>
            <person name="Smith C.H."/>
        </authorList>
    </citation>
    <scope>NUCLEOTIDE SEQUENCE</scope>
    <source>
        <strain evidence="10">CHS0354</strain>
    </source>
</reference>
<dbReference type="PANTHER" id="PTHR45636:SF41">
    <property type="entry name" value="PAIRED BOX PROTEIN PAX-6-RELATED"/>
    <property type="match status" value="1"/>
</dbReference>
<dbReference type="EMBL" id="JAEAOA010000241">
    <property type="protein sequence ID" value="KAK3588777.1"/>
    <property type="molecule type" value="Genomic_DNA"/>
</dbReference>
<evidence type="ECO:0000256" key="5">
    <source>
        <dbReference type="ARBA" id="ARBA00023125"/>
    </source>
</evidence>
<feature type="compositionally biased region" description="Basic and acidic residues" evidence="8">
    <location>
        <begin position="364"/>
        <end position="374"/>
    </location>
</feature>
<dbReference type="GO" id="GO:0005634">
    <property type="term" value="C:nucleus"/>
    <property type="evidence" value="ECO:0007669"/>
    <property type="project" value="UniProtKB-SubCell"/>
</dbReference>
<dbReference type="GO" id="GO:0000981">
    <property type="term" value="F:DNA-binding transcription factor activity, RNA polymerase II-specific"/>
    <property type="evidence" value="ECO:0007669"/>
    <property type="project" value="TreeGrafter"/>
</dbReference>
<comment type="subcellular location">
    <subcellularLocation>
        <location evidence="1">Nucleus</location>
    </subcellularLocation>
</comment>
<keyword evidence="6" id="KW-0804">Transcription</keyword>
<evidence type="ECO:0000313" key="10">
    <source>
        <dbReference type="EMBL" id="KAK3588777.1"/>
    </source>
</evidence>
<keyword evidence="11" id="KW-1185">Reference proteome</keyword>
<dbReference type="PANTHER" id="PTHR45636">
    <property type="entry name" value="PAIRED BOX PROTEIN PAX-6-RELATED-RELATED"/>
    <property type="match status" value="1"/>
</dbReference>
<dbReference type="Gene3D" id="1.10.10.10">
    <property type="entry name" value="Winged helix-like DNA-binding domain superfamily/Winged helix DNA-binding domain"/>
    <property type="match status" value="2"/>
</dbReference>
<name>A0AAE0SBI7_9BIVA</name>